<evidence type="ECO:0000313" key="2">
    <source>
        <dbReference type="EMBL" id="JAP09288.1"/>
    </source>
</evidence>
<feature type="non-terminal residue" evidence="2">
    <location>
        <position position="1"/>
    </location>
</feature>
<keyword evidence="1" id="KW-1133">Transmembrane helix</keyword>
<feature type="transmembrane region" description="Helical" evidence="1">
    <location>
        <begin position="66"/>
        <end position="86"/>
    </location>
</feature>
<reference evidence="2" key="1">
    <citation type="submission" date="2015-12" db="EMBL/GenBank/DDBJ databases">
        <title>Gene expression during late stages of embryo sac development: a critical building block for successful pollen-pistil interactions.</title>
        <authorList>
            <person name="Liu Y."/>
            <person name="Joly V."/>
            <person name="Sabar M."/>
            <person name="Matton D.P."/>
        </authorList>
    </citation>
    <scope>NUCLEOTIDE SEQUENCE</scope>
</reference>
<dbReference type="AlphaFoldDB" id="A0A0V0GMR5"/>
<dbReference type="EMBL" id="GEDG01035298">
    <property type="protein sequence ID" value="JAP09288.1"/>
    <property type="molecule type" value="Transcribed_RNA"/>
</dbReference>
<keyword evidence="1" id="KW-0472">Membrane</keyword>
<sequence>STFTPLNLVIFINSPFLVGTFSYTNGLIEPSCHPMDKFIFVNHFITISIKIPKHFLDSVFAIDFNLLQISLNLLVLLIQVLLWLLFPSKSY</sequence>
<proteinExistence type="predicted"/>
<evidence type="ECO:0000256" key="1">
    <source>
        <dbReference type="SAM" id="Phobius"/>
    </source>
</evidence>
<keyword evidence="1" id="KW-0812">Transmembrane</keyword>
<protein>
    <submittedName>
        <fullName evidence="2">Putative ovule protein</fullName>
    </submittedName>
</protein>
<accession>A0A0V0GMR5</accession>
<name>A0A0V0GMR5_SOLCH</name>
<organism evidence="2">
    <name type="scientific">Solanum chacoense</name>
    <name type="common">Chaco potato</name>
    <dbReference type="NCBI Taxonomy" id="4108"/>
    <lineage>
        <taxon>Eukaryota</taxon>
        <taxon>Viridiplantae</taxon>
        <taxon>Streptophyta</taxon>
        <taxon>Embryophyta</taxon>
        <taxon>Tracheophyta</taxon>
        <taxon>Spermatophyta</taxon>
        <taxon>Magnoliopsida</taxon>
        <taxon>eudicotyledons</taxon>
        <taxon>Gunneridae</taxon>
        <taxon>Pentapetalae</taxon>
        <taxon>asterids</taxon>
        <taxon>lamiids</taxon>
        <taxon>Solanales</taxon>
        <taxon>Solanaceae</taxon>
        <taxon>Solanoideae</taxon>
        <taxon>Solaneae</taxon>
        <taxon>Solanum</taxon>
    </lineage>
</organism>